<comment type="similarity">
    <text evidence="1">Belongs to the short-chain dehydrogenases/reductases (SDR) family.</text>
</comment>
<dbReference type="InterPro" id="IPR002347">
    <property type="entry name" value="SDR_fam"/>
</dbReference>
<evidence type="ECO:0000256" key="1">
    <source>
        <dbReference type="ARBA" id="ARBA00006484"/>
    </source>
</evidence>
<evidence type="ECO:0000256" key="2">
    <source>
        <dbReference type="ARBA" id="ARBA00023002"/>
    </source>
</evidence>
<gene>
    <name evidence="3" type="ORF">KHLLAP_LOCUS7252</name>
</gene>
<evidence type="ECO:0000313" key="4">
    <source>
        <dbReference type="Proteomes" id="UP001295740"/>
    </source>
</evidence>
<keyword evidence="4" id="KW-1185">Reference proteome</keyword>
<evidence type="ECO:0000313" key="3">
    <source>
        <dbReference type="EMBL" id="CAJ2506784.1"/>
    </source>
</evidence>
<dbReference type="PRINTS" id="PR00081">
    <property type="entry name" value="GDHRDH"/>
</dbReference>
<comment type="caution">
    <text evidence="3">The sequence shown here is derived from an EMBL/GenBank/DDBJ whole genome shotgun (WGS) entry which is preliminary data.</text>
</comment>
<dbReference type="SUPFAM" id="SSF51735">
    <property type="entry name" value="NAD(P)-binding Rossmann-fold domains"/>
    <property type="match status" value="1"/>
</dbReference>
<dbReference type="EMBL" id="CAUWAG010000010">
    <property type="protein sequence ID" value="CAJ2506784.1"/>
    <property type="molecule type" value="Genomic_DNA"/>
</dbReference>
<proteinExistence type="inferred from homology"/>
<keyword evidence="2" id="KW-0560">Oxidoreductase</keyword>
<reference evidence="3" key="1">
    <citation type="submission" date="2023-10" db="EMBL/GenBank/DDBJ databases">
        <authorList>
            <person name="Hackl T."/>
        </authorList>
    </citation>
    <scope>NUCLEOTIDE SEQUENCE</scope>
</reference>
<dbReference type="PANTHER" id="PTHR43976:SF16">
    <property type="entry name" value="SHORT-CHAIN DEHYDROGENASE_REDUCTASE FAMILY PROTEIN"/>
    <property type="match status" value="1"/>
</dbReference>
<dbReference type="AlphaFoldDB" id="A0AAI8VKV4"/>
<dbReference type="Proteomes" id="UP001295740">
    <property type="component" value="Unassembled WGS sequence"/>
</dbReference>
<dbReference type="GO" id="GO:0016491">
    <property type="term" value="F:oxidoreductase activity"/>
    <property type="evidence" value="ECO:0007669"/>
    <property type="project" value="UniProtKB-KW"/>
</dbReference>
<dbReference type="Pfam" id="PF00106">
    <property type="entry name" value="adh_short"/>
    <property type="match status" value="1"/>
</dbReference>
<dbReference type="InterPro" id="IPR036291">
    <property type="entry name" value="NAD(P)-bd_dom_sf"/>
</dbReference>
<sequence>MVQSQVWLITGASRGLGLEITKAALKAGHTLDVAGTDVESQIRSAVTKHGKIDVLVNNAAYAVLGSIENTRQVRSIGFVDAIFKTNVLGCLRTIQAVLPSMRQRKAGTIVHISSSEFVGPTPALGVYSATKFAMEEVASFNIRTLVMVPGGIRTGFSDPSGTGVEVPLDDAYKGTAVEWVTQAAKSPQFNADFSDPVEVAQRIVDAVDGTGIMKGRELGRRVPLGKDTAQHVEKRAQEYADMAKNLKDIAESV</sequence>
<dbReference type="PANTHER" id="PTHR43976">
    <property type="entry name" value="SHORT CHAIN DEHYDROGENASE"/>
    <property type="match status" value="1"/>
</dbReference>
<name>A0AAI8VKV4_9PEZI</name>
<protein>
    <submittedName>
        <fullName evidence="3">Uu.00g079700.m01.CDS01</fullName>
    </submittedName>
</protein>
<accession>A0AAI8VKV4</accession>
<organism evidence="3 4">
    <name type="scientific">Anthostomella pinea</name>
    <dbReference type="NCBI Taxonomy" id="933095"/>
    <lineage>
        <taxon>Eukaryota</taxon>
        <taxon>Fungi</taxon>
        <taxon>Dikarya</taxon>
        <taxon>Ascomycota</taxon>
        <taxon>Pezizomycotina</taxon>
        <taxon>Sordariomycetes</taxon>
        <taxon>Xylariomycetidae</taxon>
        <taxon>Xylariales</taxon>
        <taxon>Xylariaceae</taxon>
        <taxon>Anthostomella</taxon>
    </lineage>
</organism>
<dbReference type="Gene3D" id="3.40.50.720">
    <property type="entry name" value="NAD(P)-binding Rossmann-like Domain"/>
    <property type="match status" value="1"/>
</dbReference>
<dbReference type="InterPro" id="IPR051911">
    <property type="entry name" value="SDR_oxidoreductase"/>
</dbReference>